<dbReference type="InterPro" id="IPR036188">
    <property type="entry name" value="FAD/NAD-bd_sf"/>
</dbReference>
<dbReference type="Proteomes" id="UP000255518">
    <property type="component" value="Unassembled WGS sequence"/>
</dbReference>
<dbReference type="Gene3D" id="3.50.50.60">
    <property type="entry name" value="FAD/NAD(P)-binding domain"/>
    <property type="match status" value="1"/>
</dbReference>
<evidence type="ECO:0000259" key="3">
    <source>
        <dbReference type="Pfam" id="PF00890"/>
    </source>
</evidence>
<evidence type="ECO:0000313" key="5">
    <source>
        <dbReference type="Proteomes" id="UP000255518"/>
    </source>
</evidence>
<dbReference type="SUPFAM" id="SSF51905">
    <property type="entry name" value="FAD/NAD(P)-binding domain"/>
    <property type="match status" value="1"/>
</dbReference>
<dbReference type="EMBL" id="UGKT01000001">
    <property type="protein sequence ID" value="STT01758.1"/>
    <property type="molecule type" value="Genomic_DNA"/>
</dbReference>
<reference evidence="4 5" key="1">
    <citation type="submission" date="2018-06" db="EMBL/GenBank/DDBJ databases">
        <authorList>
            <consortium name="Pathogen Informatics"/>
            <person name="Doyle S."/>
        </authorList>
    </citation>
    <scope>NUCLEOTIDE SEQUENCE [LARGE SCALE GENOMIC DNA]</scope>
    <source>
        <strain evidence="4 5">NCTC13443</strain>
    </source>
</reference>
<name>A0A377UY46_KLEPN</name>
<organism evidence="4 5">
    <name type="scientific">Klebsiella pneumoniae</name>
    <dbReference type="NCBI Taxonomy" id="573"/>
    <lineage>
        <taxon>Bacteria</taxon>
        <taxon>Pseudomonadati</taxon>
        <taxon>Pseudomonadota</taxon>
        <taxon>Gammaproteobacteria</taxon>
        <taxon>Enterobacterales</taxon>
        <taxon>Enterobacteriaceae</taxon>
        <taxon>Klebsiella/Raoultella group</taxon>
        <taxon>Klebsiella</taxon>
        <taxon>Klebsiella pneumoniae complex</taxon>
    </lineage>
</organism>
<sequence>MKISPKRLSAPGGEALAFLEREGAVKYSLRPLSPDYYPDEPGAVDVGRALEVVEYDGRELGDAFRDLRSPPPGMLLFGGMMVNRVDIQHFLDMRRSLRSLAHCTRLLLRYARDRVKYPRGTRLAMGNALVARMATTALRKGMSLRLNVNVLTLCEAQGAVRGVEIEYQGQRETLHARRGVVLAAGGFARARWRRAIGRTPASISPCRRRPTMAPRCISRRRLTLAREPIGPPTFSGRPVSVLTRADGSEERFPHLVTDRAKPGVIAVNQRAVRFRQRVQFLSPFRQRNAGCSGKCPPVFYSATPRR</sequence>
<proteinExistence type="predicted"/>
<dbReference type="EC" id="1.3.99.4" evidence="4"/>
<evidence type="ECO:0000313" key="4">
    <source>
        <dbReference type="EMBL" id="STT01758.1"/>
    </source>
</evidence>
<keyword evidence="1" id="KW-0285">Flavoprotein</keyword>
<feature type="domain" description="FAD-dependent oxidoreductase 2 FAD-binding" evidence="3">
    <location>
        <begin position="13"/>
        <end position="274"/>
    </location>
</feature>
<keyword evidence="2 4" id="KW-0560">Oxidoreductase</keyword>
<dbReference type="InterPro" id="IPR003953">
    <property type="entry name" value="FAD-dep_OxRdtase_2_FAD-bd"/>
</dbReference>
<protein>
    <submittedName>
        <fullName evidence="4">Fumarate reductase/succinate dehydrogenase flavoprotein domain-containing protein</fullName>
        <ecNumber evidence="4">1.3.99.4</ecNumber>
    </submittedName>
</protein>
<accession>A0A377UY46</accession>
<dbReference type="AlphaFoldDB" id="A0A377UY46"/>
<gene>
    <name evidence="4" type="ORF">NCTC13443_02085</name>
</gene>
<evidence type="ECO:0000256" key="2">
    <source>
        <dbReference type="ARBA" id="ARBA00023002"/>
    </source>
</evidence>
<dbReference type="GO" id="GO:0047571">
    <property type="term" value="F:3-oxosteroid 1-dehydrogenase activity"/>
    <property type="evidence" value="ECO:0007669"/>
    <property type="project" value="UniProtKB-EC"/>
</dbReference>
<dbReference type="Pfam" id="PF00890">
    <property type="entry name" value="FAD_binding_2"/>
    <property type="match status" value="1"/>
</dbReference>
<evidence type="ECO:0000256" key="1">
    <source>
        <dbReference type="ARBA" id="ARBA00022630"/>
    </source>
</evidence>